<evidence type="ECO:0000256" key="3">
    <source>
        <dbReference type="ARBA" id="ARBA00023082"/>
    </source>
</evidence>
<proteinExistence type="inferred from homology"/>
<dbReference type="Proteomes" id="UP001217838">
    <property type="component" value="Unassembled WGS sequence"/>
</dbReference>
<dbReference type="SUPFAM" id="SSF88946">
    <property type="entry name" value="Sigma2 domain of RNA polymerase sigma factors"/>
    <property type="match status" value="1"/>
</dbReference>
<keyword evidence="3" id="KW-0731">Sigma factor</keyword>
<feature type="domain" description="RNA polymerase sigma factor 70 region 4 type 2" evidence="7">
    <location>
        <begin position="114"/>
        <end position="166"/>
    </location>
</feature>
<organism evidence="8 9">
    <name type="scientific">Nannocystis radixulma</name>
    <dbReference type="NCBI Taxonomy" id="2995305"/>
    <lineage>
        <taxon>Bacteria</taxon>
        <taxon>Pseudomonadati</taxon>
        <taxon>Myxococcota</taxon>
        <taxon>Polyangia</taxon>
        <taxon>Nannocystales</taxon>
        <taxon>Nannocystaceae</taxon>
        <taxon>Nannocystis</taxon>
    </lineage>
</organism>
<evidence type="ECO:0000313" key="9">
    <source>
        <dbReference type="Proteomes" id="UP001217838"/>
    </source>
</evidence>
<dbReference type="InterPro" id="IPR014284">
    <property type="entry name" value="RNA_pol_sigma-70_dom"/>
</dbReference>
<dbReference type="Gene3D" id="1.10.10.10">
    <property type="entry name" value="Winged helix-like DNA-binding domain superfamily/Winged helix DNA-binding domain"/>
    <property type="match status" value="1"/>
</dbReference>
<accession>A0ABT5BP05</accession>
<dbReference type="SUPFAM" id="SSF88659">
    <property type="entry name" value="Sigma3 and sigma4 domains of RNA polymerase sigma factors"/>
    <property type="match status" value="1"/>
</dbReference>
<evidence type="ECO:0000256" key="1">
    <source>
        <dbReference type="ARBA" id="ARBA00010641"/>
    </source>
</evidence>
<keyword evidence="4" id="KW-0238">DNA-binding</keyword>
<dbReference type="Pfam" id="PF08281">
    <property type="entry name" value="Sigma70_r4_2"/>
    <property type="match status" value="1"/>
</dbReference>
<evidence type="ECO:0000256" key="5">
    <source>
        <dbReference type="ARBA" id="ARBA00023163"/>
    </source>
</evidence>
<dbReference type="PANTHER" id="PTHR43133:SF8">
    <property type="entry name" value="RNA POLYMERASE SIGMA FACTOR HI_1459-RELATED"/>
    <property type="match status" value="1"/>
</dbReference>
<evidence type="ECO:0000313" key="8">
    <source>
        <dbReference type="EMBL" id="MDC0675423.1"/>
    </source>
</evidence>
<comment type="similarity">
    <text evidence="1">Belongs to the sigma-70 factor family. ECF subfamily.</text>
</comment>
<dbReference type="PANTHER" id="PTHR43133">
    <property type="entry name" value="RNA POLYMERASE ECF-TYPE SIGMA FACTO"/>
    <property type="match status" value="1"/>
</dbReference>
<dbReference type="InterPro" id="IPR007627">
    <property type="entry name" value="RNA_pol_sigma70_r2"/>
</dbReference>
<keyword evidence="2" id="KW-0805">Transcription regulation</keyword>
<dbReference type="RefSeq" id="WP_272010488.1">
    <property type="nucleotide sequence ID" value="NZ_JAQNDN010000027.1"/>
</dbReference>
<evidence type="ECO:0000256" key="4">
    <source>
        <dbReference type="ARBA" id="ARBA00023125"/>
    </source>
</evidence>
<protein>
    <submittedName>
        <fullName evidence="8">Sigma-70 family RNA polymerase sigma factor</fullName>
    </submittedName>
</protein>
<evidence type="ECO:0000259" key="6">
    <source>
        <dbReference type="Pfam" id="PF04542"/>
    </source>
</evidence>
<dbReference type="InterPro" id="IPR039425">
    <property type="entry name" value="RNA_pol_sigma-70-like"/>
</dbReference>
<dbReference type="InterPro" id="IPR036388">
    <property type="entry name" value="WH-like_DNA-bd_sf"/>
</dbReference>
<evidence type="ECO:0000259" key="7">
    <source>
        <dbReference type="Pfam" id="PF08281"/>
    </source>
</evidence>
<gene>
    <name evidence="8" type="ORF">POL58_47205</name>
</gene>
<feature type="domain" description="RNA polymerase sigma-70 region 2" evidence="6">
    <location>
        <begin position="22"/>
        <end position="85"/>
    </location>
</feature>
<reference evidence="8 9" key="1">
    <citation type="submission" date="2022-11" db="EMBL/GenBank/DDBJ databases">
        <title>Minimal conservation of predation-associated metabolite biosynthetic gene clusters underscores biosynthetic potential of Myxococcota including descriptions for ten novel species: Archangium lansinium sp. nov., Myxococcus landrumus sp. nov., Nannocystis bai.</title>
        <authorList>
            <person name="Ahearne A."/>
            <person name="Stevens C."/>
            <person name="Dowd S."/>
        </authorList>
    </citation>
    <scope>NUCLEOTIDE SEQUENCE [LARGE SCALE GENOMIC DNA]</scope>
    <source>
        <strain evidence="8 9">NCELM</strain>
    </source>
</reference>
<dbReference type="NCBIfam" id="TIGR02937">
    <property type="entry name" value="sigma70-ECF"/>
    <property type="match status" value="1"/>
</dbReference>
<dbReference type="EMBL" id="JAQNDN010000027">
    <property type="protein sequence ID" value="MDC0675423.1"/>
    <property type="molecule type" value="Genomic_DNA"/>
</dbReference>
<keyword evidence="9" id="KW-1185">Reference proteome</keyword>
<keyword evidence="5" id="KW-0804">Transcription</keyword>
<dbReference type="Gene3D" id="1.10.1740.10">
    <property type="match status" value="1"/>
</dbReference>
<evidence type="ECO:0000256" key="2">
    <source>
        <dbReference type="ARBA" id="ARBA00023015"/>
    </source>
</evidence>
<sequence length="196" mass="21217">MSAQETHAEPKPTPEVVSRLVANHREFLAFLQARVGSRAVAEDILQDAFVRGLDKIGELRDDEAAIAWFYRLLRNAVIDRHRRDAASGRRLDALAAELEEAVEPAPELRGAVCQCVARLADTLKPEYAEALRRIELDGLAVKDYAAEAGITSGNAAVRVFRAREALKKQVVRSCGTCADHGCLDCTCGSGRGGCGS</sequence>
<name>A0ABT5BP05_9BACT</name>
<dbReference type="InterPro" id="IPR013249">
    <property type="entry name" value="RNA_pol_sigma70_r4_t2"/>
</dbReference>
<comment type="caution">
    <text evidence="8">The sequence shown here is derived from an EMBL/GenBank/DDBJ whole genome shotgun (WGS) entry which is preliminary data.</text>
</comment>
<dbReference type="InterPro" id="IPR013324">
    <property type="entry name" value="RNA_pol_sigma_r3/r4-like"/>
</dbReference>
<dbReference type="InterPro" id="IPR013325">
    <property type="entry name" value="RNA_pol_sigma_r2"/>
</dbReference>
<dbReference type="Pfam" id="PF04542">
    <property type="entry name" value="Sigma70_r2"/>
    <property type="match status" value="1"/>
</dbReference>